<dbReference type="AlphaFoldDB" id="A0A8I0T5Y8"/>
<proteinExistence type="predicted"/>
<dbReference type="Proteomes" id="UP000660708">
    <property type="component" value="Unassembled WGS sequence"/>
</dbReference>
<evidence type="ECO:0000313" key="1">
    <source>
        <dbReference type="EMBL" id="MBE0347763.1"/>
    </source>
</evidence>
<reference evidence="1 2" key="1">
    <citation type="submission" date="2015-06" db="EMBL/GenBank/DDBJ databases">
        <title>Genome sequence of Pseudoalteromonas peptidolytica.</title>
        <authorList>
            <person name="Xie B.-B."/>
            <person name="Rong J.-C."/>
            <person name="Qin Q.-L."/>
            <person name="Zhang Y.-Z."/>
        </authorList>
    </citation>
    <scope>NUCLEOTIDE SEQUENCE [LARGE SCALE GENOMIC DNA]</scope>
    <source>
        <strain evidence="1 2">F12-50-A1</strain>
    </source>
</reference>
<gene>
    <name evidence="1" type="ORF">PPEP_a4426</name>
</gene>
<dbReference type="EMBL" id="AQHF01000027">
    <property type="protein sequence ID" value="MBE0347763.1"/>
    <property type="molecule type" value="Genomic_DNA"/>
</dbReference>
<dbReference type="RefSeq" id="WP_125253705.1">
    <property type="nucleotide sequence ID" value="NZ_AQHF01000027.1"/>
</dbReference>
<accession>A0A8I0T5Y8</accession>
<comment type="caution">
    <text evidence="1">The sequence shown here is derived from an EMBL/GenBank/DDBJ whole genome shotgun (WGS) entry which is preliminary data.</text>
</comment>
<keyword evidence="2" id="KW-1185">Reference proteome</keyword>
<name>A0A8I0T5Y8_9GAMM</name>
<evidence type="ECO:0000313" key="2">
    <source>
        <dbReference type="Proteomes" id="UP000660708"/>
    </source>
</evidence>
<protein>
    <submittedName>
        <fullName evidence="1">Uncharacterized protein</fullName>
    </submittedName>
</protein>
<organism evidence="1 2">
    <name type="scientific">Pseudoalteromonas peptidolytica F12-50-A1</name>
    <dbReference type="NCBI Taxonomy" id="1315280"/>
    <lineage>
        <taxon>Bacteria</taxon>
        <taxon>Pseudomonadati</taxon>
        <taxon>Pseudomonadota</taxon>
        <taxon>Gammaproteobacteria</taxon>
        <taxon>Alteromonadales</taxon>
        <taxon>Pseudoalteromonadaceae</taxon>
        <taxon>Pseudoalteromonas</taxon>
    </lineage>
</organism>
<sequence length="67" mass="7557">MDFSQLNKQRAKSFNDQKALIKKLSQGRTVICPHCELPISLTLNQHAQRSAIARCQTGCTLIELDLM</sequence>